<keyword evidence="2" id="KW-1185">Reference proteome</keyword>
<evidence type="ECO:0000313" key="1">
    <source>
        <dbReference type="EMBL" id="KAI4313087.1"/>
    </source>
</evidence>
<gene>
    <name evidence="1" type="ORF">MLD38_037859</name>
</gene>
<reference evidence="2" key="1">
    <citation type="journal article" date="2023" name="Front. Plant Sci.">
        <title>Chromosomal-level genome assembly of Melastoma candidum provides insights into trichome evolution.</title>
        <authorList>
            <person name="Zhong Y."/>
            <person name="Wu W."/>
            <person name="Sun C."/>
            <person name="Zou P."/>
            <person name="Liu Y."/>
            <person name="Dai S."/>
            <person name="Zhou R."/>
        </authorList>
    </citation>
    <scope>NUCLEOTIDE SEQUENCE [LARGE SCALE GENOMIC DNA]</scope>
</reference>
<dbReference type="EMBL" id="CM042890">
    <property type="protein sequence ID" value="KAI4313087.1"/>
    <property type="molecule type" value="Genomic_DNA"/>
</dbReference>
<proteinExistence type="predicted"/>
<dbReference type="Proteomes" id="UP001057402">
    <property type="component" value="Chromosome 11"/>
</dbReference>
<protein>
    <submittedName>
        <fullName evidence="1">Uncharacterized protein</fullName>
    </submittedName>
</protein>
<name>A0ACB9LPL1_9MYRT</name>
<accession>A0ACB9LPL1</accession>
<organism evidence="1 2">
    <name type="scientific">Melastoma candidum</name>
    <dbReference type="NCBI Taxonomy" id="119954"/>
    <lineage>
        <taxon>Eukaryota</taxon>
        <taxon>Viridiplantae</taxon>
        <taxon>Streptophyta</taxon>
        <taxon>Embryophyta</taxon>
        <taxon>Tracheophyta</taxon>
        <taxon>Spermatophyta</taxon>
        <taxon>Magnoliopsida</taxon>
        <taxon>eudicotyledons</taxon>
        <taxon>Gunneridae</taxon>
        <taxon>Pentapetalae</taxon>
        <taxon>rosids</taxon>
        <taxon>malvids</taxon>
        <taxon>Myrtales</taxon>
        <taxon>Melastomataceae</taxon>
        <taxon>Melastomatoideae</taxon>
        <taxon>Melastomateae</taxon>
        <taxon>Melastoma</taxon>
    </lineage>
</organism>
<sequence length="91" mass="9067">MVSDTLGAQVELDGAELALAVAVAVAGEAHGHGAVAGEGDEAEAVGDGLLRTEDLTSISTRSMATVGTSAIMTRRRALAMLASVSRSSNLA</sequence>
<comment type="caution">
    <text evidence="1">The sequence shown here is derived from an EMBL/GenBank/DDBJ whole genome shotgun (WGS) entry which is preliminary data.</text>
</comment>
<evidence type="ECO:0000313" key="2">
    <source>
        <dbReference type="Proteomes" id="UP001057402"/>
    </source>
</evidence>